<dbReference type="AlphaFoldDB" id="A0A545TCF7"/>
<keyword evidence="1" id="KW-0472">Membrane</keyword>
<reference evidence="2 3" key="1">
    <citation type="submission" date="2019-06" db="EMBL/GenBank/DDBJ databases">
        <title>Draft genome of Aliikangiella marina GYP-15.</title>
        <authorList>
            <person name="Wang G."/>
        </authorList>
    </citation>
    <scope>NUCLEOTIDE SEQUENCE [LARGE SCALE GENOMIC DNA]</scope>
    <source>
        <strain evidence="2 3">GYP-15</strain>
    </source>
</reference>
<keyword evidence="1" id="KW-1133">Transmembrane helix</keyword>
<evidence type="ECO:0008006" key="4">
    <source>
        <dbReference type="Google" id="ProtNLM"/>
    </source>
</evidence>
<gene>
    <name evidence="2" type="ORF">FLL45_08030</name>
</gene>
<dbReference type="OrthoDB" id="5772882at2"/>
<dbReference type="EMBL" id="VIKR01000002">
    <property type="protein sequence ID" value="TQV74900.1"/>
    <property type="molecule type" value="Genomic_DNA"/>
</dbReference>
<organism evidence="2 3">
    <name type="scientific">Aliikangiella marina</name>
    <dbReference type="NCBI Taxonomy" id="1712262"/>
    <lineage>
        <taxon>Bacteria</taxon>
        <taxon>Pseudomonadati</taxon>
        <taxon>Pseudomonadota</taxon>
        <taxon>Gammaproteobacteria</taxon>
        <taxon>Oceanospirillales</taxon>
        <taxon>Pleioneaceae</taxon>
        <taxon>Aliikangiella</taxon>
    </lineage>
</organism>
<keyword evidence="1" id="KW-0812">Transmembrane</keyword>
<keyword evidence="3" id="KW-1185">Reference proteome</keyword>
<accession>A0A545TCF7</accession>
<dbReference type="Proteomes" id="UP000317839">
    <property type="component" value="Unassembled WGS sequence"/>
</dbReference>
<evidence type="ECO:0000256" key="1">
    <source>
        <dbReference type="SAM" id="Phobius"/>
    </source>
</evidence>
<proteinExistence type="predicted"/>
<comment type="caution">
    <text evidence="2">The sequence shown here is derived from an EMBL/GenBank/DDBJ whole genome shotgun (WGS) entry which is preliminary data.</text>
</comment>
<name>A0A545TCF7_9GAMM</name>
<feature type="transmembrane region" description="Helical" evidence="1">
    <location>
        <begin position="6"/>
        <end position="24"/>
    </location>
</feature>
<evidence type="ECO:0000313" key="3">
    <source>
        <dbReference type="Proteomes" id="UP000317839"/>
    </source>
</evidence>
<protein>
    <recommendedName>
        <fullName evidence="4">Phage shock protein B</fullName>
    </recommendedName>
</protein>
<evidence type="ECO:0000313" key="2">
    <source>
        <dbReference type="EMBL" id="TQV74900.1"/>
    </source>
</evidence>
<sequence>MHVFEMVVIITVVVLVAGLIKDWMKKNQTPPVDLSPIEDRLAKLEALQERVEVLEKIVTDKNYDLRSEIDNLR</sequence>